<dbReference type="Proteomes" id="UP000236745">
    <property type="component" value="Unassembled WGS sequence"/>
</dbReference>
<evidence type="ECO:0000313" key="4">
    <source>
        <dbReference type="Proteomes" id="UP000236745"/>
    </source>
</evidence>
<gene>
    <name evidence="2" type="ORF">SAMN05444390_1012149</name>
    <name evidence="3" type="ORF">SAMN05444390_1144</name>
</gene>
<dbReference type="RefSeq" id="WP_160115497.1">
    <property type="nucleotide sequence ID" value="NZ_FNVQ01000001.1"/>
</dbReference>
<dbReference type="AlphaFoldDB" id="A0A1H5ZG44"/>
<dbReference type="EMBL" id="FNVQ01000001">
    <property type="protein sequence ID" value="SEG35060.1"/>
    <property type="molecule type" value="Genomic_DNA"/>
</dbReference>
<dbReference type="Pfam" id="PF13018">
    <property type="entry name" value="ESPR"/>
    <property type="match status" value="1"/>
</dbReference>
<feature type="non-terminal residue" evidence="2">
    <location>
        <position position="87"/>
    </location>
</feature>
<keyword evidence="4" id="KW-1185">Reference proteome</keyword>
<dbReference type="InterPro" id="IPR024973">
    <property type="entry name" value="ESPR"/>
</dbReference>
<sequence length="87" mass="9380">MYNHAQLNRVFRLVWNATLNAWCVAPETARGKGKAGSVRRLLPLTLLLGASSAWAELPQGGQISAGDGSLSYQGDQLNVQQNSDRLA</sequence>
<feature type="domain" description="ESPR" evidence="1">
    <location>
        <begin position="8"/>
        <end position="55"/>
    </location>
</feature>
<name>A0A1H5ZG44_9GAMM</name>
<protein>
    <submittedName>
        <fullName evidence="2">Extended Signal Peptide of Type V secretion system</fullName>
    </submittedName>
</protein>
<accession>A0A1H5ZG44</accession>
<evidence type="ECO:0000313" key="3">
    <source>
        <dbReference type="EMBL" id="SEG89614.1"/>
    </source>
</evidence>
<organism evidence="2 4">
    <name type="scientific">Marinobacterium lutimaris</name>
    <dbReference type="NCBI Taxonomy" id="568106"/>
    <lineage>
        <taxon>Bacteria</taxon>
        <taxon>Pseudomonadati</taxon>
        <taxon>Pseudomonadota</taxon>
        <taxon>Gammaproteobacteria</taxon>
        <taxon>Oceanospirillales</taxon>
        <taxon>Oceanospirillaceae</taxon>
        <taxon>Marinobacterium</taxon>
    </lineage>
</organism>
<dbReference type="EMBL" id="FNVQ01000014">
    <property type="protein sequence ID" value="SEG89614.1"/>
    <property type="molecule type" value="Genomic_DNA"/>
</dbReference>
<evidence type="ECO:0000259" key="1">
    <source>
        <dbReference type="Pfam" id="PF13018"/>
    </source>
</evidence>
<proteinExistence type="predicted"/>
<dbReference type="OrthoDB" id="1631723at2"/>
<evidence type="ECO:0000313" key="2">
    <source>
        <dbReference type="EMBL" id="SEG35060.1"/>
    </source>
</evidence>
<reference evidence="2 4" key="1">
    <citation type="submission" date="2016-10" db="EMBL/GenBank/DDBJ databases">
        <authorList>
            <person name="de Groot N.N."/>
        </authorList>
    </citation>
    <scope>NUCLEOTIDE SEQUENCE [LARGE SCALE GENOMIC DNA]</scope>
    <source>
        <strain evidence="2 4">DSM 22012</strain>
    </source>
</reference>